<proteinExistence type="predicted"/>
<sequence length="107" mass="12080">MSVESIEQLVTRAADPTYSAREAAALLGRSFSWLDRRVRRDEFVLADGTVVQPPPHLKVAHGSSVLPMQEPVQNRLDEFLDDRVSRWRLGSEIRRTQGGHPGDHRHG</sequence>
<reference evidence="1 2" key="1">
    <citation type="submission" date="2015-03" db="EMBL/GenBank/DDBJ databases">
        <authorList>
            <person name="Murphy D."/>
        </authorList>
    </citation>
    <scope>NUCLEOTIDE SEQUENCE [LARGE SCALE GENOMIC DNA]</scope>
    <source>
        <strain evidence="1 2">DSM 44277</strain>
    </source>
</reference>
<dbReference type="AlphaFoldDB" id="A0A0U0WAG5"/>
<accession>A0A0U0WAG5</accession>
<evidence type="ECO:0000313" key="2">
    <source>
        <dbReference type="Proteomes" id="UP000198875"/>
    </source>
</evidence>
<protein>
    <submittedName>
        <fullName evidence="1">Uncharacterized protein</fullName>
    </submittedName>
</protein>
<organism evidence="1 2">
    <name type="scientific">Mycobacterium bohemicum DSM 44277</name>
    <dbReference type="NCBI Taxonomy" id="1236609"/>
    <lineage>
        <taxon>Bacteria</taxon>
        <taxon>Bacillati</taxon>
        <taxon>Actinomycetota</taxon>
        <taxon>Actinomycetes</taxon>
        <taxon>Mycobacteriales</taxon>
        <taxon>Mycobacteriaceae</taxon>
        <taxon>Mycobacterium</taxon>
    </lineage>
</organism>
<dbReference type="Proteomes" id="UP000198875">
    <property type="component" value="Unassembled WGS sequence"/>
</dbReference>
<name>A0A0U0WAG5_MYCBE</name>
<gene>
    <name evidence="1" type="ORF">BN971_03107</name>
</gene>
<dbReference type="EMBL" id="CSTD01000003">
    <property type="protein sequence ID" value="CPR11817.1"/>
    <property type="molecule type" value="Genomic_DNA"/>
</dbReference>
<evidence type="ECO:0000313" key="1">
    <source>
        <dbReference type="EMBL" id="CPR11817.1"/>
    </source>
</evidence>